<dbReference type="AlphaFoldDB" id="A0A0A9CYQ9"/>
<dbReference type="EMBL" id="GBRH01216406">
    <property type="protein sequence ID" value="JAD81489.1"/>
    <property type="molecule type" value="Transcribed_RNA"/>
</dbReference>
<organism evidence="1">
    <name type="scientific">Arundo donax</name>
    <name type="common">Giant reed</name>
    <name type="synonym">Donax arundinaceus</name>
    <dbReference type="NCBI Taxonomy" id="35708"/>
    <lineage>
        <taxon>Eukaryota</taxon>
        <taxon>Viridiplantae</taxon>
        <taxon>Streptophyta</taxon>
        <taxon>Embryophyta</taxon>
        <taxon>Tracheophyta</taxon>
        <taxon>Spermatophyta</taxon>
        <taxon>Magnoliopsida</taxon>
        <taxon>Liliopsida</taxon>
        <taxon>Poales</taxon>
        <taxon>Poaceae</taxon>
        <taxon>PACMAD clade</taxon>
        <taxon>Arundinoideae</taxon>
        <taxon>Arundineae</taxon>
        <taxon>Arundo</taxon>
    </lineage>
</organism>
<sequence length="188" mass="21277">MDGCILYCILSRCFSCPSELNLLKRLLPNNASVQTLLFTVAGNWHSSPIRIPCFKAGKRKGINVSHSFNWAASSTTSNSSFLLVTFDELDIVQKIMEALSIQKSRMIRFEDVTGSFKQLNRVFSCSRHFNLALPRVIIVFQCFAILEFLESDSPLLYKKTSLISSPISSRWNMLLKSSSSSRIERILL</sequence>
<proteinExistence type="predicted"/>
<evidence type="ECO:0000313" key="1">
    <source>
        <dbReference type="EMBL" id="JAD81489.1"/>
    </source>
</evidence>
<name>A0A0A9CYQ9_ARUDO</name>
<protein>
    <submittedName>
        <fullName evidence="1">Uncharacterized protein</fullName>
    </submittedName>
</protein>
<reference evidence="1" key="2">
    <citation type="journal article" date="2015" name="Data Brief">
        <title>Shoot transcriptome of the giant reed, Arundo donax.</title>
        <authorList>
            <person name="Barrero R.A."/>
            <person name="Guerrero F.D."/>
            <person name="Moolhuijzen P."/>
            <person name="Goolsby J.A."/>
            <person name="Tidwell J."/>
            <person name="Bellgard S.E."/>
            <person name="Bellgard M.I."/>
        </authorList>
    </citation>
    <scope>NUCLEOTIDE SEQUENCE</scope>
    <source>
        <tissue evidence="1">Shoot tissue taken approximately 20 cm above the soil surface</tissue>
    </source>
</reference>
<reference evidence="1" key="1">
    <citation type="submission" date="2014-09" db="EMBL/GenBank/DDBJ databases">
        <authorList>
            <person name="Magalhaes I.L.F."/>
            <person name="Oliveira U."/>
            <person name="Santos F.R."/>
            <person name="Vidigal T.H.D.A."/>
            <person name="Brescovit A.D."/>
            <person name="Santos A.J."/>
        </authorList>
    </citation>
    <scope>NUCLEOTIDE SEQUENCE</scope>
    <source>
        <tissue evidence="1">Shoot tissue taken approximately 20 cm above the soil surface</tissue>
    </source>
</reference>
<accession>A0A0A9CYQ9</accession>